<dbReference type="Proteomes" id="UP000310532">
    <property type="component" value="Unassembled WGS sequence"/>
</dbReference>
<evidence type="ECO:0000313" key="2">
    <source>
        <dbReference type="EMBL" id="TGY07819.1"/>
    </source>
</evidence>
<keyword evidence="3" id="KW-1185">Reference proteome</keyword>
<organism evidence="2 3">
    <name type="scientific">Bacteroides muris</name>
    <name type="common">ex Afrizal et al. 2022</name>
    <dbReference type="NCBI Taxonomy" id="2516960"/>
    <lineage>
        <taxon>Bacteria</taxon>
        <taxon>Pseudomonadati</taxon>
        <taxon>Bacteroidota</taxon>
        <taxon>Bacteroidia</taxon>
        <taxon>Bacteroidales</taxon>
        <taxon>Bacteroidaceae</taxon>
        <taxon>Bacteroides</taxon>
    </lineage>
</organism>
<protein>
    <submittedName>
        <fullName evidence="2">Uncharacterized protein</fullName>
    </submittedName>
</protein>
<reference evidence="2 3" key="1">
    <citation type="submission" date="2019-04" db="EMBL/GenBank/DDBJ databases">
        <title>Microbes associate with the intestines of laboratory mice.</title>
        <authorList>
            <person name="Navarre W."/>
            <person name="Wong E."/>
            <person name="Huang K."/>
            <person name="Tropini C."/>
            <person name="Ng K."/>
            <person name="Yu B."/>
        </authorList>
    </citation>
    <scope>NUCLEOTIDE SEQUENCE [LARGE SCALE GENOMIC DNA]</scope>
    <source>
        <strain evidence="2 3">NM69_E16B</strain>
    </source>
</reference>
<keyword evidence="1" id="KW-1133">Transmembrane helix</keyword>
<keyword evidence="1" id="KW-0472">Membrane</keyword>
<dbReference type="AlphaFoldDB" id="A0A4S2B1E9"/>
<dbReference type="EMBL" id="SRYZ01000008">
    <property type="protein sequence ID" value="TGY07819.1"/>
    <property type="molecule type" value="Genomic_DNA"/>
</dbReference>
<accession>A0A4S2B1E9</accession>
<name>A0A4S2B1E9_9BACE</name>
<evidence type="ECO:0000313" key="3">
    <source>
        <dbReference type="Proteomes" id="UP000310532"/>
    </source>
</evidence>
<sequence length="133" mass="15647">MSNQSYQSRKNILKGIGVLCFLSIFGYYSYQDSMNKIMLEKSLNENAARQRAFRNKFHDSHSSPSENGNITYKKISEETYRLSPEKQSESDIFNENLDEYLANPEDELTYPPEIYDAQIDDEEDDLIKNRVYY</sequence>
<evidence type="ECO:0000256" key="1">
    <source>
        <dbReference type="SAM" id="Phobius"/>
    </source>
</evidence>
<proteinExistence type="predicted"/>
<keyword evidence="1" id="KW-0812">Transmembrane</keyword>
<feature type="transmembrane region" description="Helical" evidence="1">
    <location>
        <begin position="12"/>
        <end position="30"/>
    </location>
</feature>
<gene>
    <name evidence="2" type="ORF">E5355_06020</name>
</gene>
<dbReference type="RefSeq" id="WP_136009584.1">
    <property type="nucleotide sequence ID" value="NZ_SRYZ01000008.1"/>
</dbReference>
<comment type="caution">
    <text evidence="2">The sequence shown here is derived from an EMBL/GenBank/DDBJ whole genome shotgun (WGS) entry which is preliminary data.</text>
</comment>